<sequence>MEDPKEIVRQTYDNIAEWYLRWITDQRSPRERYTTKVLENAPPSPRILEMGCGPGVPITRMLLDHGADVVANDISSAQINMAQARCPTANFVLEDMAGLSFEPASFDGVVSFFTVFHLPREEQKEMLAKIYRWLRPGGMVAFNLATVDEEEIHGEFLGHGMFWSSFPAEENKKMVTDVGFELVEATELDAGDGKLEEDDPDYGVTFLWMVGRKPIGE</sequence>
<dbReference type="RefSeq" id="XP_064660450.1">
    <property type="nucleotide sequence ID" value="XM_064801820.1"/>
</dbReference>
<dbReference type="EMBL" id="JAVRRT010000006">
    <property type="protein sequence ID" value="KAK5171422.1"/>
    <property type="molecule type" value="Genomic_DNA"/>
</dbReference>
<keyword evidence="2" id="KW-0808">Transferase</keyword>
<comment type="caution">
    <text evidence="4">The sequence shown here is derived from an EMBL/GenBank/DDBJ whole genome shotgun (WGS) entry which is preliminary data.</text>
</comment>
<name>A0AAV9PD46_9PEZI</name>
<proteinExistence type="predicted"/>
<dbReference type="PANTHER" id="PTHR43861:SF1">
    <property type="entry name" value="TRANS-ACONITATE 2-METHYLTRANSFERASE"/>
    <property type="match status" value="1"/>
</dbReference>
<dbReference type="InterPro" id="IPR029063">
    <property type="entry name" value="SAM-dependent_MTases_sf"/>
</dbReference>
<evidence type="ECO:0000259" key="3">
    <source>
        <dbReference type="Pfam" id="PF13649"/>
    </source>
</evidence>
<dbReference type="GO" id="GO:0032259">
    <property type="term" value="P:methylation"/>
    <property type="evidence" value="ECO:0007669"/>
    <property type="project" value="UniProtKB-KW"/>
</dbReference>
<evidence type="ECO:0000313" key="5">
    <source>
        <dbReference type="Proteomes" id="UP001337655"/>
    </source>
</evidence>
<dbReference type="SUPFAM" id="SSF53335">
    <property type="entry name" value="S-adenosyl-L-methionine-dependent methyltransferases"/>
    <property type="match status" value="1"/>
</dbReference>
<evidence type="ECO:0000256" key="2">
    <source>
        <dbReference type="ARBA" id="ARBA00022679"/>
    </source>
</evidence>
<dbReference type="Gene3D" id="3.40.50.150">
    <property type="entry name" value="Vaccinia Virus protein VP39"/>
    <property type="match status" value="1"/>
</dbReference>
<evidence type="ECO:0000313" key="4">
    <source>
        <dbReference type="EMBL" id="KAK5171422.1"/>
    </source>
</evidence>
<keyword evidence="1" id="KW-0489">Methyltransferase</keyword>
<protein>
    <recommendedName>
        <fullName evidence="3">Methyltransferase domain-containing protein</fullName>
    </recommendedName>
</protein>
<organism evidence="4 5">
    <name type="scientific">Saxophila tyrrhenica</name>
    <dbReference type="NCBI Taxonomy" id="1690608"/>
    <lineage>
        <taxon>Eukaryota</taxon>
        <taxon>Fungi</taxon>
        <taxon>Dikarya</taxon>
        <taxon>Ascomycota</taxon>
        <taxon>Pezizomycotina</taxon>
        <taxon>Dothideomycetes</taxon>
        <taxon>Dothideomycetidae</taxon>
        <taxon>Mycosphaerellales</taxon>
        <taxon>Extremaceae</taxon>
        <taxon>Saxophila</taxon>
    </lineage>
</organism>
<dbReference type="AlphaFoldDB" id="A0AAV9PD46"/>
<dbReference type="GO" id="GO:0008168">
    <property type="term" value="F:methyltransferase activity"/>
    <property type="evidence" value="ECO:0007669"/>
    <property type="project" value="UniProtKB-KW"/>
</dbReference>
<evidence type="ECO:0000256" key="1">
    <source>
        <dbReference type="ARBA" id="ARBA00022603"/>
    </source>
</evidence>
<gene>
    <name evidence="4" type="ORF">LTR77_004566</name>
</gene>
<dbReference type="InterPro" id="IPR041698">
    <property type="entry name" value="Methyltransf_25"/>
</dbReference>
<feature type="domain" description="Methyltransferase" evidence="3">
    <location>
        <begin position="47"/>
        <end position="138"/>
    </location>
</feature>
<dbReference type="Proteomes" id="UP001337655">
    <property type="component" value="Unassembled WGS sequence"/>
</dbReference>
<accession>A0AAV9PD46</accession>
<dbReference type="CDD" id="cd02440">
    <property type="entry name" value="AdoMet_MTases"/>
    <property type="match status" value="1"/>
</dbReference>
<dbReference type="Pfam" id="PF13649">
    <property type="entry name" value="Methyltransf_25"/>
    <property type="match status" value="1"/>
</dbReference>
<dbReference type="GeneID" id="89925912"/>
<reference evidence="4 5" key="1">
    <citation type="submission" date="2023-08" db="EMBL/GenBank/DDBJ databases">
        <title>Black Yeasts Isolated from many extreme environments.</title>
        <authorList>
            <person name="Coleine C."/>
            <person name="Stajich J.E."/>
            <person name="Selbmann L."/>
        </authorList>
    </citation>
    <scope>NUCLEOTIDE SEQUENCE [LARGE SCALE GENOMIC DNA]</scope>
    <source>
        <strain evidence="4 5">CCFEE 5935</strain>
    </source>
</reference>
<dbReference type="PANTHER" id="PTHR43861">
    <property type="entry name" value="TRANS-ACONITATE 2-METHYLTRANSFERASE-RELATED"/>
    <property type="match status" value="1"/>
</dbReference>
<keyword evidence="5" id="KW-1185">Reference proteome</keyword>